<feature type="domain" description="SAF" evidence="5">
    <location>
        <begin position="15"/>
        <end position="73"/>
    </location>
</feature>
<keyword evidence="7" id="KW-1185">Reference proteome</keyword>
<keyword evidence="3 4" id="KW-0574">Periplasm</keyword>
<comment type="subcellular location">
    <subcellularLocation>
        <location evidence="1 4">Periplasm</location>
    </subcellularLocation>
</comment>
<name>A0ABY2KJ53_9RHOB</name>
<comment type="function">
    <text evidence="4">Involved in the assembly process of the P-ring formation. It may associate with FlgF on the rod constituting a structure essential for the P-ring assembly or may act as a modulator protein for the P-ring assembly.</text>
</comment>
<evidence type="ECO:0000256" key="4">
    <source>
        <dbReference type="RuleBase" id="RU362063"/>
    </source>
</evidence>
<dbReference type="Proteomes" id="UP000297741">
    <property type="component" value="Unassembled WGS sequence"/>
</dbReference>
<dbReference type="Pfam" id="PF13144">
    <property type="entry name" value="ChapFlgA"/>
    <property type="match status" value="1"/>
</dbReference>
<comment type="caution">
    <text evidence="6">The sequence shown here is derived from an EMBL/GenBank/DDBJ whole genome shotgun (WGS) entry which is preliminary data.</text>
</comment>
<dbReference type="CDD" id="cd11614">
    <property type="entry name" value="SAF_CpaB_FlgA_like"/>
    <property type="match status" value="1"/>
</dbReference>
<dbReference type="Gene3D" id="3.90.1210.10">
    <property type="entry name" value="Antifreeze-like/N-acetylneuraminic acid synthase C-terminal domain"/>
    <property type="match status" value="1"/>
</dbReference>
<reference evidence="6 7" key="1">
    <citation type="submission" date="2018-11" db="EMBL/GenBank/DDBJ databases">
        <title>Tabrizicola sp. isolated from sediment of alpine lake.</title>
        <authorList>
            <person name="Liu Z."/>
        </authorList>
    </citation>
    <scope>NUCLEOTIDE SEQUENCE [LARGE SCALE GENOMIC DNA]</scope>
    <source>
        <strain evidence="6 7">DRYC-M-16</strain>
    </source>
</reference>
<protein>
    <recommendedName>
        <fullName evidence="4">Flagella basal body P-ring formation protein FlgA</fullName>
    </recommendedName>
</protein>
<evidence type="ECO:0000259" key="5">
    <source>
        <dbReference type="SMART" id="SM00858"/>
    </source>
</evidence>
<dbReference type="InterPro" id="IPR039246">
    <property type="entry name" value="Flagellar_FlgA"/>
</dbReference>
<dbReference type="InterPro" id="IPR013974">
    <property type="entry name" value="SAF"/>
</dbReference>
<dbReference type="NCBIfam" id="TIGR03170">
    <property type="entry name" value="flgA_cterm"/>
    <property type="match status" value="1"/>
</dbReference>
<keyword evidence="6" id="KW-0966">Cell projection</keyword>
<proteinExistence type="inferred from homology"/>
<accession>A0ABY2KJ53</accession>
<comment type="similarity">
    <text evidence="4">Belongs to the FlgA family.</text>
</comment>
<dbReference type="SMART" id="SM00858">
    <property type="entry name" value="SAF"/>
    <property type="match status" value="1"/>
</dbReference>
<dbReference type="Gene3D" id="2.30.30.760">
    <property type="match status" value="1"/>
</dbReference>
<keyword evidence="6" id="KW-0282">Flagellum</keyword>
<dbReference type="PANTHER" id="PTHR36307:SF1">
    <property type="entry name" value="FLAGELLA BASAL BODY P-RING FORMATION PROTEIN FLGA"/>
    <property type="match status" value="1"/>
</dbReference>
<evidence type="ECO:0000313" key="7">
    <source>
        <dbReference type="Proteomes" id="UP000297741"/>
    </source>
</evidence>
<keyword evidence="2" id="KW-0732">Signal</keyword>
<dbReference type="EMBL" id="RPEM01000013">
    <property type="protein sequence ID" value="TGD41950.1"/>
    <property type="molecule type" value="Genomic_DNA"/>
</dbReference>
<sequence>MWRLICCLLPLPASADALITNRVIKAGQMIEAADLSVVQADIPGTLSDPARVAGQEARVMLYPGRPIREDQVGPPTVIARNQVVGLSYIAGSLAISTEGRALDRGSVGDVIRVVNLSSRNTVHGRVMPDGTVRVSPSEG</sequence>
<dbReference type="InterPro" id="IPR017585">
    <property type="entry name" value="SAF_FlgA"/>
</dbReference>
<evidence type="ECO:0000256" key="2">
    <source>
        <dbReference type="ARBA" id="ARBA00022729"/>
    </source>
</evidence>
<dbReference type="RefSeq" id="WP_135433204.1">
    <property type="nucleotide sequence ID" value="NZ_RPEM01000013.1"/>
</dbReference>
<evidence type="ECO:0000256" key="1">
    <source>
        <dbReference type="ARBA" id="ARBA00004418"/>
    </source>
</evidence>
<keyword evidence="6" id="KW-0969">Cilium</keyword>
<keyword evidence="4" id="KW-1005">Bacterial flagellum biogenesis</keyword>
<dbReference type="PANTHER" id="PTHR36307">
    <property type="entry name" value="FLAGELLA BASAL BODY P-RING FORMATION PROTEIN FLGA"/>
    <property type="match status" value="1"/>
</dbReference>
<gene>
    <name evidence="6" type="primary">flgA</name>
    <name evidence="6" type="ORF">EEB11_16505</name>
</gene>
<evidence type="ECO:0000313" key="6">
    <source>
        <dbReference type="EMBL" id="TGD41950.1"/>
    </source>
</evidence>
<organism evidence="6 7">
    <name type="scientific">Pseudotabrizicola sediminis</name>
    <dbReference type="NCBI Taxonomy" id="2486418"/>
    <lineage>
        <taxon>Bacteria</taxon>
        <taxon>Pseudomonadati</taxon>
        <taxon>Pseudomonadota</taxon>
        <taxon>Alphaproteobacteria</taxon>
        <taxon>Rhodobacterales</taxon>
        <taxon>Paracoccaceae</taxon>
        <taxon>Pseudotabrizicola</taxon>
    </lineage>
</organism>
<evidence type="ECO:0000256" key="3">
    <source>
        <dbReference type="ARBA" id="ARBA00022764"/>
    </source>
</evidence>